<evidence type="ECO:0000313" key="2">
    <source>
        <dbReference type="EMBL" id="ESO87037.1"/>
    </source>
</evidence>
<gene>
    <name evidence="2" type="ORF">LOTGIDRAFT_154521</name>
</gene>
<evidence type="ECO:0000313" key="3">
    <source>
        <dbReference type="Proteomes" id="UP000030746"/>
    </source>
</evidence>
<accession>V3ZRR7</accession>
<keyword evidence="3" id="KW-1185">Reference proteome</keyword>
<dbReference type="GeneID" id="20236310"/>
<evidence type="ECO:0000256" key="1">
    <source>
        <dbReference type="SAM" id="SignalP"/>
    </source>
</evidence>
<dbReference type="HOGENOM" id="CLU_065243_0_0_1"/>
<dbReference type="AlphaFoldDB" id="V3ZRR7"/>
<proteinExistence type="predicted"/>
<protein>
    <submittedName>
        <fullName evidence="2">Uncharacterized protein</fullName>
    </submittedName>
</protein>
<name>V3ZRR7_LOTGI</name>
<sequence>MEFGIVLLLSCLCIGAVFSQTPPLNATYPSIAELLELLEKDGFGELTTRAISDPALRKRRSALLGHLGADSCGSHPSPGVTFVRCFTVGRTYIVGTTYERNYWRYGDYGDCLNYYNSLPLTNVAPIGDGYTGTWATGNGRVYQVDACQRCFGGNSGISVQCNDSPFNNYKRNFIFRVNMGIQRAYDGYHGYGREYANPCVGVACETAVVVPAAPRVVDPCVGAHCAPAPAFVGDNGCVSGGVC</sequence>
<dbReference type="Proteomes" id="UP000030746">
    <property type="component" value="Unassembled WGS sequence"/>
</dbReference>
<dbReference type="KEGG" id="lgi:LOTGIDRAFT_154521"/>
<keyword evidence="1" id="KW-0732">Signal</keyword>
<dbReference type="CTD" id="20236310"/>
<dbReference type="EMBL" id="KB202953">
    <property type="protein sequence ID" value="ESO87037.1"/>
    <property type="molecule type" value="Genomic_DNA"/>
</dbReference>
<dbReference type="RefSeq" id="XP_009061992.1">
    <property type="nucleotide sequence ID" value="XM_009063744.1"/>
</dbReference>
<reference evidence="2 3" key="1">
    <citation type="journal article" date="2013" name="Nature">
        <title>Insights into bilaterian evolution from three spiralian genomes.</title>
        <authorList>
            <person name="Simakov O."/>
            <person name="Marletaz F."/>
            <person name="Cho S.J."/>
            <person name="Edsinger-Gonzales E."/>
            <person name="Havlak P."/>
            <person name="Hellsten U."/>
            <person name="Kuo D.H."/>
            <person name="Larsson T."/>
            <person name="Lv J."/>
            <person name="Arendt D."/>
            <person name="Savage R."/>
            <person name="Osoegawa K."/>
            <person name="de Jong P."/>
            <person name="Grimwood J."/>
            <person name="Chapman J.A."/>
            <person name="Shapiro H."/>
            <person name="Aerts A."/>
            <person name="Otillar R.P."/>
            <person name="Terry A.Y."/>
            <person name="Boore J.L."/>
            <person name="Grigoriev I.V."/>
            <person name="Lindberg D.R."/>
            <person name="Seaver E.C."/>
            <person name="Weisblat D.A."/>
            <person name="Putnam N.H."/>
            <person name="Rokhsar D.S."/>
        </authorList>
    </citation>
    <scope>NUCLEOTIDE SEQUENCE [LARGE SCALE GENOMIC DNA]</scope>
</reference>
<feature type="signal peptide" evidence="1">
    <location>
        <begin position="1"/>
        <end position="19"/>
    </location>
</feature>
<feature type="chain" id="PRO_5004715428" evidence="1">
    <location>
        <begin position="20"/>
        <end position="243"/>
    </location>
</feature>
<organism evidence="2 3">
    <name type="scientific">Lottia gigantea</name>
    <name type="common">Giant owl limpet</name>
    <dbReference type="NCBI Taxonomy" id="225164"/>
    <lineage>
        <taxon>Eukaryota</taxon>
        <taxon>Metazoa</taxon>
        <taxon>Spiralia</taxon>
        <taxon>Lophotrochozoa</taxon>
        <taxon>Mollusca</taxon>
        <taxon>Gastropoda</taxon>
        <taxon>Patellogastropoda</taxon>
        <taxon>Lottioidea</taxon>
        <taxon>Lottiidae</taxon>
        <taxon>Lottia</taxon>
    </lineage>
</organism>